<gene>
    <name evidence="3" type="ORF">IAB26_08520</name>
</gene>
<dbReference type="SUPFAM" id="SSF109998">
    <property type="entry name" value="Triger factor/SurA peptide-binding domain-like"/>
    <property type="match status" value="1"/>
</dbReference>
<sequence length="423" mass="45750">MSKFSKRMAAAGICTCMAAALLTGCSAKEDKTVIRVDDTSVSYGLFNLMLRYNQAQMQTMYGSFMGSDMWASYGQSTKDGLVTTMENMLLMEDHMEEYGVSVSEDDQANITKAAEDFVAANTEDVLEAVSGTQENVERLLTLYTIQDRMYDAMIADVDTEVSDEEAAQKTVQYVLFSTADTTDEEGNSVALTDEEKAEKKDQAEQLLEAVKGGADMEEALADIDEELSPVTTSYGESNGSIADELKEVAETLSDGEVADEVIETDSGYYVLQMVTTFDEEATESQKDTIVSQRRSDQYNSLLTEWTDAAEIETDTDLLDDLTFDDTFELKTETETESSTDASTEAASETETGSEVSETTAESGSEDASETAAESEAQTETESAGETETATAEDSSESETAESETAVGTESETAAETESETAAE</sequence>
<evidence type="ECO:0008006" key="5">
    <source>
        <dbReference type="Google" id="ProtNLM"/>
    </source>
</evidence>
<evidence type="ECO:0000256" key="2">
    <source>
        <dbReference type="SAM" id="SignalP"/>
    </source>
</evidence>
<proteinExistence type="predicted"/>
<dbReference type="PROSITE" id="PS51257">
    <property type="entry name" value="PROKAR_LIPOPROTEIN"/>
    <property type="match status" value="1"/>
</dbReference>
<dbReference type="InterPro" id="IPR027304">
    <property type="entry name" value="Trigger_fact/SurA_dom_sf"/>
</dbReference>
<feature type="signal peptide" evidence="2">
    <location>
        <begin position="1"/>
        <end position="27"/>
    </location>
</feature>
<feature type="chain" id="PRO_5038635427" description="Peptidyl-prolyl cis-trans isomerase" evidence="2">
    <location>
        <begin position="28"/>
        <end position="423"/>
    </location>
</feature>
<protein>
    <recommendedName>
        <fullName evidence="5">Peptidyl-prolyl cis-trans isomerase</fullName>
    </recommendedName>
</protein>
<comment type="caution">
    <text evidence="3">The sequence shown here is derived from an EMBL/GenBank/DDBJ whole genome shotgun (WGS) entry which is preliminary data.</text>
</comment>
<feature type="compositionally biased region" description="Low complexity" evidence="1">
    <location>
        <begin position="336"/>
        <end position="362"/>
    </location>
</feature>
<organism evidence="3 4">
    <name type="scientific">Candidatus Limivivens merdigallinarum</name>
    <dbReference type="NCBI Taxonomy" id="2840859"/>
    <lineage>
        <taxon>Bacteria</taxon>
        <taxon>Bacillati</taxon>
        <taxon>Bacillota</taxon>
        <taxon>Clostridia</taxon>
        <taxon>Lachnospirales</taxon>
        <taxon>Lachnospiraceae</taxon>
        <taxon>Lachnospiraceae incertae sedis</taxon>
        <taxon>Candidatus Limivivens</taxon>
    </lineage>
</organism>
<keyword evidence="2" id="KW-0732">Signal</keyword>
<dbReference type="EMBL" id="DVFT01000128">
    <property type="protein sequence ID" value="HIQ96593.1"/>
    <property type="molecule type" value="Genomic_DNA"/>
</dbReference>
<reference evidence="3" key="2">
    <citation type="journal article" date="2021" name="PeerJ">
        <title>Extensive microbial diversity within the chicken gut microbiome revealed by metagenomics and culture.</title>
        <authorList>
            <person name="Gilroy R."/>
            <person name="Ravi A."/>
            <person name="Getino M."/>
            <person name="Pursley I."/>
            <person name="Horton D.L."/>
            <person name="Alikhan N.F."/>
            <person name="Baker D."/>
            <person name="Gharbi K."/>
            <person name="Hall N."/>
            <person name="Watson M."/>
            <person name="Adriaenssens E.M."/>
            <person name="Foster-Nyarko E."/>
            <person name="Jarju S."/>
            <person name="Secka A."/>
            <person name="Antonio M."/>
            <person name="Oren A."/>
            <person name="Chaudhuri R.R."/>
            <person name="La Ragione R."/>
            <person name="Hildebrand F."/>
            <person name="Pallen M.J."/>
        </authorList>
    </citation>
    <scope>NUCLEOTIDE SEQUENCE</scope>
    <source>
        <strain evidence="3">ChiSjej3B21-11622</strain>
    </source>
</reference>
<dbReference type="Proteomes" id="UP000886886">
    <property type="component" value="Unassembled WGS sequence"/>
</dbReference>
<name>A0A9D0ZVZ1_9FIRM</name>
<dbReference type="AlphaFoldDB" id="A0A9D0ZVZ1"/>
<dbReference type="GO" id="GO:0003755">
    <property type="term" value="F:peptidyl-prolyl cis-trans isomerase activity"/>
    <property type="evidence" value="ECO:0007669"/>
    <property type="project" value="InterPro"/>
</dbReference>
<reference evidence="3" key="1">
    <citation type="submission" date="2020-10" db="EMBL/GenBank/DDBJ databases">
        <authorList>
            <person name="Gilroy R."/>
        </authorList>
    </citation>
    <scope>NUCLEOTIDE SEQUENCE</scope>
    <source>
        <strain evidence="3">ChiSjej3B21-11622</strain>
    </source>
</reference>
<evidence type="ECO:0000256" key="1">
    <source>
        <dbReference type="SAM" id="MobiDB-lite"/>
    </source>
</evidence>
<evidence type="ECO:0000313" key="4">
    <source>
        <dbReference type="Proteomes" id="UP000886886"/>
    </source>
</evidence>
<feature type="region of interest" description="Disordered" evidence="1">
    <location>
        <begin position="331"/>
        <end position="423"/>
    </location>
</feature>
<evidence type="ECO:0000313" key="3">
    <source>
        <dbReference type="EMBL" id="HIQ96593.1"/>
    </source>
</evidence>
<accession>A0A9D0ZVZ1</accession>
<dbReference type="Gene3D" id="3.10.50.40">
    <property type="match status" value="1"/>
</dbReference>
<dbReference type="SUPFAM" id="SSF54534">
    <property type="entry name" value="FKBP-like"/>
    <property type="match status" value="1"/>
</dbReference>
<dbReference type="InterPro" id="IPR046357">
    <property type="entry name" value="PPIase_dom_sf"/>
</dbReference>
<feature type="compositionally biased region" description="Low complexity" evidence="1">
    <location>
        <begin position="402"/>
        <end position="411"/>
    </location>
</feature>
<feature type="compositionally biased region" description="Acidic residues" evidence="1">
    <location>
        <begin position="412"/>
        <end position="423"/>
    </location>
</feature>